<protein>
    <submittedName>
        <fullName evidence="1">Uncharacterized protein</fullName>
    </submittedName>
</protein>
<dbReference type="EMBL" id="AODE01000019">
    <property type="protein sequence ID" value="EUJ29570.1"/>
    <property type="molecule type" value="Genomic_DNA"/>
</dbReference>
<comment type="caution">
    <text evidence="1">The sequence shown here is derived from an EMBL/GenBank/DDBJ whole genome shotgun (WGS) entry which is preliminary data.</text>
</comment>
<sequence>MIYAEFEDLLYENLSDLNSLQTIIKELLEQKFDNKKMEQSSHLTNYFIIRACGTIEQCLKMLFFLSLQEWDY</sequence>
<evidence type="ECO:0000313" key="1">
    <source>
        <dbReference type="EMBL" id="EUJ29570.1"/>
    </source>
</evidence>
<name>W7BXY3_9LIST</name>
<proteinExistence type="predicted"/>
<dbReference type="PATRIC" id="fig|1265820.5.peg.2047"/>
<dbReference type="RefSeq" id="WP_036079511.1">
    <property type="nucleotide sequence ID" value="NZ_AODE01000019.1"/>
</dbReference>
<accession>W7BXY3</accession>
<keyword evidence="2" id="KW-1185">Reference proteome</keyword>
<reference evidence="1 2" key="1">
    <citation type="journal article" date="2014" name="Int. J. Syst. Evol. Microbiol.">
        <title>Listeria floridensis sp. nov., Listeria aquatica sp. nov., Listeria cornellensis sp. nov., Listeria riparia sp. nov. and Listeria grandensis sp. nov., from agricultural and natural environments.</title>
        <authorList>
            <person name="den Bakker H.C."/>
            <person name="Warchocki S."/>
            <person name="Wright E.M."/>
            <person name="Allred A.F."/>
            <person name="Ahlstrom C."/>
            <person name="Manuel C.S."/>
            <person name="Stasiewicz M.J."/>
            <person name="Burrell A."/>
            <person name="Roof S."/>
            <person name="Strawn L."/>
            <person name="Fortes E.D."/>
            <person name="Nightingale K.K."/>
            <person name="Kephart D."/>
            <person name="Wiedmann M."/>
        </authorList>
    </citation>
    <scope>NUCLEOTIDE SEQUENCE [LARGE SCALE GENOMIC DNA]</scope>
    <source>
        <strain evidence="2">FSL F6-969</strain>
    </source>
</reference>
<organism evidence="1 2">
    <name type="scientific">Listeria cornellensis FSL F6-0969</name>
    <dbReference type="NCBI Taxonomy" id="1265820"/>
    <lineage>
        <taxon>Bacteria</taxon>
        <taxon>Bacillati</taxon>
        <taxon>Bacillota</taxon>
        <taxon>Bacilli</taxon>
        <taxon>Bacillales</taxon>
        <taxon>Listeriaceae</taxon>
        <taxon>Listeria</taxon>
    </lineage>
</organism>
<dbReference type="AlphaFoldDB" id="W7BXY3"/>
<dbReference type="Proteomes" id="UP000019254">
    <property type="component" value="Unassembled WGS sequence"/>
</dbReference>
<evidence type="ECO:0000313" key="2">
    <source>
        <dbReference type="Proteomes" id="UP000019254"/>
    </source>
</evidence>
<gene>
    <name evidence="1" type="ORF">PCORN_10427</name>
</gene>